<dbReference type="EMBL" id="JAFLQW010000288">
    <property type="protein sequence ID" value="MBO0349595.1"/>
    <property type="molecule type" value="Genomic_DNA"/>
</dbReference>
<keyword evidence="13" id="KW-1185">Reference proteome</keyword>
<feature type="binding site" evidence="8">
    <location>
        <position position="230"/>
    </location>
    <ligand>
        <name>NADP(+)</name>
        <dbReference type="ChEBI" id="CHEBI:58349"/>
    </ligand>
</feature>
<dbReference type="Gene3D" id="3.40.50.720">
    <property type="entry name" value="NAD(P)-binding Rossmann-like Domain"/>
    <property type="match status" value="1"/>
</dbReference>
<evidence type="ECO:0000256" key="1">
    <source>
        <dbReference type="ARBA" id="ARBA00004871"/>
    </source>
</evidence>
<reference evidence="12 13" key="1">
    <citation type="submission" date="2021-03" db="EMBL/GenBank/DDBJ databases">
        <title>Metabolic Capacity of the Antarctic Cyanobacterium Phormidium pseudopriestleyi that Sustains Oxygenic Photosynthesis in the Presence of Hydrogen Sulfide.</title>
        <authorList>
            <person name="Lumian J.E."/>
            <person name="Jungblut A.D."/>
            <person name="Dillon M.L."/>
            <person name="Hawes I."/>
            <person name="Doran P.T."/>
            <person name="Mackey T.J."/>
            <person name="Dick G.J."/>
            <person name="Grettenberger C.L."/>
            <person name="Sumner D.Y."/>
        </authorList>
    </citation>
    <scope>NUCLEOTIDE SEQUENCE [LARGE SCALE GENOMIC DNA]</scope>
    <source>
        <strain evidence="12 13">FRX01</strain>
    </source>
</reference>
<feature type="binding site" evidence="8">
    <location>
        <position position="253"/>
    </location>
    <ligand>
        <name>NADP(+)</name>
        <dbReference type="ChEBI" id="CHEBI:58349"/>
    </ligand>
</feature>
<dbReference type="CDD" id="cd01065">
    <property type="entry name" value="NAD_bind_Shikimate_DH"/>
    <property type="match status" value="1"/>
</dbReference>
<comment type="catalytic activity">
    <reaction evidence="7 8">
        <text>shikimate + NADP(+) = 3-dehydroshikimate + NADPH + H(+)</text>
        <dbReference type="Rhea" id="RHEA:17737"/>
        <dbReference type="ChEBI" id="CHEBI:15378"/>
        <dbReference type="ChEBI" id="CHEBI:16630"/>
        <dbReference type="ChEBI" id="CHEBI:36208"/>
        <dbReference type="ChEBI" id="CHEBI:57783"/>
        <dbReference type="ChEBI" id="CHEBI:58349"/>
        <dbReference type="EC" id="1.1.1.25"/>
    </reaction>
</comment>
<dbReference type="SUPFAM" id="SSF53223">
    <property type="entry name" value="Aminoacid dehydrogenase-like, N-terminal domain"/>
    <property type="match status" value="1"/>
</dbReference>
<dbReference type="Proteomes" id="UP000664844">
    <property type="component" value="Unassembled WGS sequence"/>
</dbReference>
<feature type="binding site" evidence="8">
    <location>
        <position position="68"/>
    </location>
    <ligand>
        <name>shikimate</name>
        <dbReference type="ChEBI" id="CHEBI:36208"/>
    </ligand>
</feature>
<feature type="active site" description="Proton acceptor" evidence="8">
    <location>
        <position position="72"/>
    </location>
</feature>
<dbReference type="GO" id="GO:0004764">
    <property type="term" value="F:shikimate 3-dehydrogenase (NADP+) activity"/>
    <property type="evidence" value="ECO:0007669"/>
    <property type="project" value="UniProtKB-EC"/>
</dbReference>
<comment type="pathway">
    <text evidence="1 8">Metabolic intermediate biosynthesis; chorismate biosynthesis; chorismate from D-erythrose 4-phosphate and phosphoenolpyruvate: step 4/7.</text>
</comment>
<dbReference type="InterPro" id="IPR011342">
    <property type="entry name" value="Shikimate_DH"/>
</dbReference>
<evidence type="ECO:0000259" key="9">
    <source>
        <dbReference type="Pfam" id="PF01488"/>
    </source>
</evidence>
<comment type="subunit">
    <text evidence="8">Homodimer.</text>
</comment>
<feature type="binding site" evidence="8">
    <location>
        <position position="232"/>
    </location>
    <ligand>
        <name>shikimate</name>
        <dbReference type="ChEBI" id="CHEBI:36208"/>
    </ligand>
</feature>
<evidence type="ECO:0000256" key="2">
    <source>
        <dbReference type="ARBA" id="ARBA00012962"/>
    </source>
</evidence>
<comment type="similarity">
    <text evidence="8">Belongs to the shikimate dehydrogenase family.</text>
</comment>
<organism evidence="12 13">
    <name type="scientific">Phormidium pseudopriestleyi FRX01</name>
    <dbReference type="NCBI Taxonomy" id="1759528"/>
    <lineage>
        <taxon>Bacteria</taxon>
        <taxon>Bacillati</taxon>
        <taxon>Cyanobacteriota</taxon>
        <taxon>Cyanophyceae</taxon>
        <taxon>Oscillatoriophycideae</taxon>
        <taxon>Oscillatoriales</taxon>
        <taxon>Oscillatoriaceae</taxon>
        <taxon>Phormidium</taxon>
    </lineage>
</organism>
<dbReference type="Pfam" id="PF01488">
    <property type="entry name" value="Shikimate_DH"/>
    <property type="match status" value="1"/>
</dbReference>
<gene>
    <name evidence="8" type="primary">aroE</name>
    <name evidence="12" type="ORF">J0895_10820</name>
</gene>
<feature type="binding site" evidence="8">
    <location>
        <position position="260"/>
    </location>
    <ligand>
        <name>shikimate</name>
        <dbReference type="ChEBI" id="CHEBI:36208"/>
    </ligand>
</feature>
<dbReference type="NCBIfam" id="TIGR00507">
    <property type="entry name" value="aroE"/>
    <property type="match status" value="1"/>
</dbReference>
<evidence type="ECO:0000313" key="12">
    <source>
        <dbReference type="EMBL" id="MBO0349595.1"/>
    </source>
</evidence>
<dbReference type="NCBIfam" id="NF001314">
    <property type="entry name" value="PRK00258.2-2"/>
    <property type="match status" value="1"/>
</dbReference>
<feature type="domain" description="Quinate/shikimate 5-dehydrogenase/glutamyl-tRNA reductase" evidence="9">
    <location>
        <begin position="124"/>
        <end position="200"/>
    </location>
</feature>
<dbReference type="InterPro" id="IPR013708">
    <property type="entry name" value="Shikimate_DH-bd_N"/>
</dbReference>
<comment type="function">
    <text evidence="8">Involved in the biosynthesis of the chorismate, which leads to the biosynthesis of aromatic amino acids. Catalyzes the reversible NADPH linked reduction of 3-dehydroshikimate (DHSA) to yield shikimate (SA).</text>
</comment>
<feature type="binding site" evidence="8">
    <location>
        <begin position="132"/>
        <end position="136"/>
    </location>
    <ligand>
        <name>NADP(+)</name>
        <dbReference type="ChEBI" id="CHEBI:58349"/>
    </ligand>
</feature>
<dbReference type="HAMAP" id="MF_00222">
    <property type="entry name" value="Shikimate_DH_AroE"/>
    <property type="match status" value="1"/>
</dbReference>
<dbReference type="InterPro" id="IPR006151">
    <property type="entry name" value="Shikm_DH/Glu-tRNA_Rdtase"/>
</dbReference>
<dbReference type="Pfam" id="PF08501">
    <property type="entry name" value="Shikimate_dh_N"/>
    <property type="match status" value="1"/>
</dbReference>
<dbReference type="SUPFAM" id="SSF51735">
    <property type="entry name" value="NAD(P)-binding Rossmann-fold domains"/>
    <property type="match status" value="1"/>
</dbReference>
<protein>
    <recommendedName>
        <fullName evidence="2 8">Shikimate dehydrogenase (NADP(+))</fullName>
        <shortName evidence="8">SDH</shortName>
        <ecNumber evidence="2 8">1.1.1.25</ecNumber>
    </recommendedName>
</protein>
<evidence type="ECO:0000259" key="11">
    <source>
        <dbReference type="Pfam" id="PF18317"/>
    </source>
</evidence>
<dbReference type="Gene3D" id="3.40.50.10860">
    <property type="entry name" value="Leucine Dehydrogenase, chain A, domain 1"/>
    <property type="match status" value="1"/>
</dbReference>
<feature type="binding site" evidence="8">
    <location>
        <position position="108"/>
    </location>
    <ligand>
        <name>shikimate</name>
        <dbReference type="ChEBI" id="CHEBI:36208"/>
    </ligand>
</feature>
<comment type="caution">
    <text evidence="12">The sequence shown here is derived from an EMBL/GenBank/DDBJ whole genome shotgun (WGS) entry which is preliminary data.</text>
</comment>
<sequence length="288" mass="30548">MPIITGTTQLLGVIGYPVKHSLSPVMHNAAIAQMGVDFVYLPWPIAPSDLPTAIAGFAAVGVRGFSITIPHKQAIIPLLSEISPVAQAVGAVNTVWRTPTGWAGTNTDVEGFLAPLQTCDRPWNQTLAVILGAGGAARAVVAGLAQLGCAKICVVGRNLDKLQAFQTSWQDDPWPVNLSVHDWSELPQLIPQAGLLVNSTPVGMSPDVGRSPVTPDLIATLPKGAIAYDLIYTPNPTEFLRLAQYVGAEAIDGSEMLVQQGAAALQIWLDRPVPVDIMAQALRQYLRG</sequence>
<feature type="binding site" evidence="8">
    <location>
        <begin position="21"/>
        <end position="23"/>
    </location>
    <ligand>
        <name>shikimate</name>
        <dbReference type="ChEBI" id="CHEBI:36208"/>
    </ligand>
</feature>
<evidence type="ECO:0000313" key="13">
    <source>
        <dbReference type="Proteomes" id="UP000664844"/>
    </source>
</evidence>
<dbReference type="PANTHER" id="PTHR21089">
    <property type="entry name" value="SHIKIMATE DEHYDROGENASE"/>
    <property type="match status" value="1"/>
</dbReference>
<accession>A0ABS3FR70</accession>
<evidence type="ECO:0000256" key="6">
    <source>
        <dbReference type="ARBA" id="ARBA00023141"/>
    </source>
</evidence>
<comment type="caution">
    <text evidence="8">Lacks conserved residue(s) required for the propagation of feature annotation.</text>
</comment>
<name>A0ABS3FR70_9CYAN</name>
<feature type="domain" description="SDH C-terminal" evidence="11">
    <location>
        <begin position="253"/>
        <end position="283"/>
    </location>
</feature>
<dbReference type="EC" id="1.1.1.25" evidence="2 8"/>
<dbReference type="InterPro" id="IPR036291">
    <property type="entry name" value="NAD(P)-bd_dom_sf"/>
</dbReference>
<evidence type="ECO:0000256" key="3">
    <source>
        <dbReference type="ARBA" id="ARBA00022605"/>
    </source>
</evidence>
<evidence type="ECO:0000256" key="4">
    <source>
        <dbReference type="ARBA" id="ARBA00022857"/>
    </source>
</evidence>
<keyword evidence="6 8" id="KW-0057">Aromatic amino acid biosynthesis</keyword>
<keyword evidence="3 8" id="KW-0028">Amino-acid biosynthesis</keyword>
<dbReference type="InterPro" id="IPR046346">
    <property type="entry name" value="Aminoacid_DH-like_N_sf"/>
</dbReference>
<dbReference type="Pfam" id="PF18317">
    <property type="entry name" value="SDH_C"/>
    <property type="match status" value="1"/>
</dbReference>
<keyword evidence="5 8" id="KW-0560">Oxidoreductase</keyword>
<evidence type="ECO:0000259" key="10">
    <source>
        <dbReference type="Pfam" id="PF08501"/>
    </source>
</evidence>
<proteinExistence type="inferred from homology"/>
<dbReference type="PANTHER" id="PTHR21089:SF1">
    <property type="entry name" value="BIFUNCTIONAL 3-DEHYDROQUINATE DEHYDRATASE_SHIKIMATE DEHYDROGENASE, CHLOROPLASTIC"/>
    <property type="match status" value="1"/>
</dbReference>
<evidence type="ECO:0000256" key="7">
    <source>
        <dbReference type="ARBA" id="ARBA00049442"/>
    </source>
</evidence>
<dbReference type="InterPro" id="IPR041121">
    <property type="entry name" value="SDH_C"/>
</dbReference>
<keyword evidence="4 8" id="KW-0521">NADP</keyword>
<feature type="domain" description="Shikimate dehydrogenase substrate binding N-terminal" evidence="10">
    <location>
        <begin position="13"/>
        <end position="95"/>
    </location>
</feature>
<feature type="binding site" evidence="8">
    <location>
        <position position="93"/>
    </location>
    <ligand>
        <name>shikimate</name>
        <dbReference type="ChEBI" id="CHEBI:36208"/>
    </ligand>
</feature>
<dbReference type="InterPro" id="IPR022893">
    <property type="entry name" value="Shikimate_DH_fam"/>
</dbReference>
<evidence type="ECO:0000256" key="5">
    <source>
        <dbReference type="ARBA" id="ARBA00023002"/>
    </source>
</evidence>
<evidence type="ECO:0000256" key="8">
    <source>
        <dbReference type="HAMAP-Rule" id="MF_00222"/>
    </source>
</evidence>